<organism evidence="1 2">
    <name type="scientific">Orrella daihaiensis</name>
    <dbReference type="NCBI Taxonomy" id="2782176"/>
    <lineage>
        <taxon>Bacteria</taxon>
        <taxon>Pseudomonadati</taxon>
        <taxon>Pseudomonadota</taxon>
        <taxon>Betaproteobacteria</taxon>
        <taxon>Burkholderiales</taxon>
        <taxon>Alcaligenaceae</taxon>
        <taxon>Orrella</taxon>
    </lineage>
</organism>
<dbReference type="SFLD" id="SFLDG01129">
    <property type="entry name" value="C1.5:_HAD__Beta-PGM__Phosphata"/>
    <property type="match status" value="1"/>
</dbReference>
<dbReference type="Gene3D" id="1.10.150.450">
    <property type="match status" value="1"/>
</dbReference>
<dbReference type="InterPro" id="IPR052791">
    <property type="entry name" value="SSM1_domain"/>
</dbReference>
<protein>
    <submittedName>
        <fullName evidence="1">Pyrimidine 5'-nucleotidase</fullName>
    </submittedName>
</protein>
<reference evidence="1 2" key="1">
    <citation type="submission" date="2020-11" db="EMBL/GenBank/DDBJ databases">
        <title>Algicoccus daihaiensis sp.nov., isolated from Daihai Lake in Inner Mongolia.</title>
        <authorList>
            <person name="Kai J."/>
        </authorList>
    </citation>
    <scope>NUCLEOTIDE SEQUENCE [LARGE SCALE GENOMIC DNA]</scope>
    <source>
        <strain evidence="2">f23</strain>
    </source>
</reference>
<dbReference type="SUPFAM" id="SSF56784">
    <property type="entry name" value="HAD-like"/>
    <property type="match status" value="1"/>
</dbReference>
<dbReference type="InterPro" id="IPR041492">
    <property type="entry name" value="HAD_2"/>
</dbReference>
<dbReference type="SFLD" id="SFLDG01132">
    <property type="entry name" value="C1.5.3:_5'-Nucleotidase_Like"/>
    <property type="match status" value="1"/>
</dbReference>
<dbReference type="EMBL" id="CP063982">
    <property type="protein sequence ID" value="UOD50648.1"/>
    <property type="molecule type" value="Genomic_DNA"/>
</dbReference>
<dbReference type="Gene3D" id="3.40.50.1000">
    <property type="entry name" value="HAD superfamily/HAD-like"/>
    <property type="match status" value="1"/>
</dbReference>
<dbReference type="Proteomes" id="UP000831607">
    <property type="component" value="Chromosome"/>
</dbReference>
<dbReference type="InterPro" id="IPR006439">
    <property type="entry name" value="HAD-SF_hydro_IA"/>
</dbReference>
<dbReference type="InterPro" id="IPR023214">
    <property type="entry name" value="HAD_sf"/>
</dbReference>
<dbReference type="InterPro" id="IPR010237">
    <property type="entry name" value="Pyr-5-nucltdase"/>
</dbReference>
<gene>
    <name evidence="1" type="ORF">DHf2319_01550</name>
</gene>
<accession>A0ABY4AKQ9</accession>
<dbReference type="PANTHER" id="PTHR47438:SF1">
    <property type="entry name" value="PHOSPHATE METABOLISM PROTEIN 8-RELATED"/>
    <property type="match status" value="1"/>
</dbReference>
<sequence length="248" mass="28564">MRRLSTPAVKAKRARVHGEFASNSQQIWLFDLDNTLHDTSHKIFPYISEGMTRAVMTCLNVDEHEAQYLRAKYWRRYGATMIGLVKHHDVDAHEFLWRSHDFDVRPLVKAERGLHHKLGRLPGRKVLVTNAPLHYARSVLKHLGILRHFHSLWSIEHMKLHGQYKPKPSSAILRHILACEGVSPHRAVLVEDTLANLRGARSAGLRTVHVFHPSTPFAHQRRGRPHYVDLRVNNVCDLLLGKRPVRSC</sequence>
<proteinExistence type="predicted"/>
<name>A0ABY4AKQ9_9BURK</name>
<evidence type="ECO:0000313" key="2">
    <source>
        <dbReference type="Proteomes" id="UP000831607"/>
    </source>
</evidence>
<dbReference type="SFLD" id="SFLDS00003">
    <property type="entry name" value="Haloacid_Dehalogenase"/>
    <property type="match status" value="1"/>
</dbReference>
<evidence type="ECO:0000313" key="1">
    <source>
        <dbReference type="EMBL" id="UOD50648.1"/>
    </source>
</evidence>
<dbReference type="InterPro" id="IPR036412">
    <property type="entry name" value="HAD-like_sf"/>
</dbReference>
<dbReference type="RefSeq" id="WP_243479056.1">
    <property type="nucleotide sequence ID" value="NZ_CP063982.1"/>
</dbReference>
<dbReference type="NCBIfam" id="TIGR01993">
    <property type="entry name" value="Pyr-5-nucltdase"/>
    <property type="match status" value="1"/>
</dbReference>
<keyword evidence="2" id="KW-1185">Reference proteome</keyword>
<dbReference type="PANTHER" id="PTHR47438">
    <property type="entry name" value="PHOSPHATE METABOLISM PROTEIN 8-RELATED"/>
    <property type="match status" value="1"/>
</dbReference>
<dbReference type="Pfam" id="PF13419">
    <property type="entry name" value="HAD_2"/>
    <property type="match status" value="1"/>
</dbReference>
<dbReference type="NCBIfam" id="TIGR01509">
    <property type="entry name" value="HAD-SF-IA-v3"/>
    <property type="match status" value="1"/>
</dbReference>